<feature type="domain" description="TIR" evidence="1">
    <location>
        <begin position="1"/>
        <end position="124"/>
    </location>
</feature>
<dbReference type="OrthoDB" id="668747at2"/>
<reference evidence="2 3" key="1">
    <citation type="submission" date="2019-07" db="EMBL/GenBank/DDBJ databases">
        <title>Whole genome shotgun sequence of Segetibacter aerophilus NBRC 106135.</title>
        <authorList>
            <person name="Hosoyama A."/>
            <person name="Uohara A."/>
            <person name="Ohji S."/>
            <person name="Ichikawa N."/>
        </authorList>
    </citation>
    <scope>NUCLEOTIDE SEQUENCE [LARGE SCALE GENOMIC DNA]</scope>
    <source>
        <strain evidence="2 3">NBRC 106135</strain>
    </source>
</reference>
<sequence length="272" mass="31018">MSDIFISYKREDIIPAKALALQLNSLGWTVWWDHDIPAGEDYDKVIESELGEAKCVLVLWSERSVNSRNVKDEANVALDRGVLIPVLISKNILPPLGFRMIQSVTWSYNTPTEKDDFKDLLRHAKRLIGDPPKNAESRLEKKGIVDEKQKEKTNQIKTKREKLFDLFDRGIISVEVYSTSVILLNKTSEPSDKEKKLIRNLEAFLNDGLSRETFVDNWEMIMQIPEKPSTPSIVNNSEIKNPLPEKKKFCINCGNLITPGQSFCIKCGKRAN</sequence>
<comment type="caution">
    <text evidence="2">The sequence shown here is derived from an EMBL/GenBank/DDBJ whole genome shotgun (WGS) entry which is preliminary data.</text>
</comment>
<dbReference type="InterPro" id="IPR000157">
    <property type="entry name" value="TIR_dom"/>
</dbReference>
<dbReference type="EMBL" id="BJYT01000021">
    <property type="protein sequence ID" value="GEO11443.1"/>
    <property type="molecule type" value="Genomic_DNA"/>
</dbReference>
<dbReference type="Proteomes" id="UP000321513">
    <property type="component" value="Unassembled WGS sequence"/>
</dbReference>
<keyword evidence="3" id="KW-1185">Reference proteome</keyword>
<proteinExistence type="predicted"/>
<dbReference type="Pfam" id="PF13676">
    <property type="entry name" value="TIR_2"/>
    <property type="match status" value="1"/>
</dbReference>
<evidence type="ECO:0000313" key="2">
    <source>
        <dbReference type="EMBL" id="GEO11443.1"/>
    </source>
</evidence>
<dbReference type="GO" id="GO:0007165">
    <property type="term" value="P:signal transduction"/>
    <property type="evidence" value="ECO:0007669"/>
    <property type="project" value="InterPro"/>
</dbReference>
<dbReference type="RefSeq" id="WP_147205548.1">
    <property type="nucleotide sequence ID" value="NZ_BJYT01000021.1"/>
</dbReference>
<dbReference type="PROSITE" id="PS50104">
    <property type="entry name" value="TIR"/>
    <property type="match status" value="1"/>
</dbReference>
<dbReference type="InterPro" id="IPR035897">
    <property type="entry name" value="Toll_tir_struct_dom_sf"/>
</dbReference>
<dbReference type="Gene3D" id="3.40.50.10140">
    <property type="entry name" value="Toll/interleukin-1 receptor homology (TIR) domain"/>
    <property type="match status" value="1"/>
</dbReference>
<accession>A0A512BHM0</accession>
<gene>
    <name evidence="2" type="ORF">SAE01_39390</name>
</gene>
<protein>
    <recommendedName>
        <fullName evidence="1">TIR domain-containing protein</fullName>
    </recommendedName>
</protein>
<dbReference type="AlphaFoldDB" id="A0A512BHM0"/>
<evidence type="ECO:0000259" key="1">
    <source>
        <dbReference type="PROSITE" id="PS50104"/>
    </source>
</evidence>
<evidence type="ECO:0000313" key="3">
    <source>
        <dbReference type="Proteomes" id="UP000321513"/>
    </source>
</evidence>
<dbReference type="SUPFAM" id="SSF52200">
    <property type="entry name" value="Toll/Interleukin receptor TIR domain"/>
    <property type="match status" value="1"/>
</dbReference>
<organism evidence="2 3">
    <name type="scientific">Segetibacter aerophilus</name>
    <dbReference type="NCBI Taxonomy" id="670293"/>
    <lineage>
        <taxon>Bacteria</taxon>
        <taxon>Pseudomonadati</taxon>
        <taxon>Bacteroidota</taxon>
        <taxon>Chitinophagia</taxon>
        <taxon>Chitinophagales</taxon>
        <taxon>Chitinophagaceae</taxon>
        <taxon>Segetibacter</taxon>
    </lineage>
</organism>
<name>A0A512BHM0_9BACT</name>